<name>A0A2T7F5N5_9POAL</name>
<dbReference type="InterPro" id="IPR024752">
    <property type="entry name" value="Myb/SANT-like_dom"/>
</dbReference>
<organism evidence="3 4">
    <name type="scientific">Panicum hallii var. hallii</name>
    <dbReference type="NCBI Taxonomy" id="1504633"/>
    <lineage>
        <taxon>Eukaryota</taxon>
        <taxon>Viridiplantae</taxon>
        <taxon>Streptophyta</taxon>
        <taxon>Embryophyta</taxon>
        <taxon>Tracheophyta</taxon>
        <taxon>Spermatophyta</taxon>
        <taxon>Magnoliopsida</taxon>
        <taxon>Liliopsida</taxon>
        <taxon>Poales</taxon>
        <taxon>Poaceae</taxon>
        <taxon>PACMAD clade</taxon>
        <taxon>Panicoideae</taxon>
        <taxon>Panicodae</taxon>
        <taxon>Paniceae</taxon>
        <taxon>Panicinae</taxon>
        <taxon>Panicum</taxon>
        <taxon>Panicum sect. Panicum</taxon>
    </lineage>
</organism>
<dbReference type="PANTHER" id="PTHR46934">
    <property type="entry name" value="MYB_DNA-BIND_3 DOMAIN-CONTAINING PROTEIN-RELATED"/>
    <property type="match status" value="1"/>
</dbReference>
<feature type="domain" description="Myb/SANT-like" evidence="2">
    <location>
        <begin position="55"/>
        <end position="116"/>
    </location>
</feature>
<evidence type="ECO:0000259" key="2">
    <source>
        <dbReference type="Pfam" id="PF12776"/>
    </source>
</evidence>
<gene>
    <name evidence="3" type="ORF">GQ55_1G165400</name>
</gene>
<dbReference type="AlphaFoldDB" id="A0A2T7F5N5"/>
<dbReference type="Proteomes" id="UP000244336">
    <property type="component" value="Chromosome 1"/>
</dbReference>
<sequence>MTKAYILDCGNGQRPGPYQGSDRGLQLGSALHMLASPTGRLVGRPGPAYQRVPKRRFTTKFNERFPVAHFTKQQIQEKEKELIANYKALKGAKGESGNGWNESLCMILAEPKIWKKLIKLMLRTNYTFLLHSIESSESSKVSQKAISPLLPIGSIATGNLNFTSIHQKDPLVVAPVVSPTVVPTVAPAERSISEQSLHNDLRNFGNNPFASSFDGQETSSACNEQNEAQSAPSEGGSGRKRKQSHIGSALEDYVEFKKSQTSKTLEALNEKKKREEEFSIEKCADQVDSMNELTNEETSYAMELFESDRNREVYMKTKNRDVRLIWLKRKIRITFGTDVEGQCSGEAYGNL</sequence>
<reference evidence="3 4" key="1">
    <citation type="submission" date="2018-04" db="EMBL/GenBank/DDBJ databases">
        <title>WGS assembly of Panicum hallii var. hallii HAL2.</title>
        <authorList>
            <person name="Lovell J."/>
            <person name="Jenkins J."/>
            <person name="Lowry D."/>
            <person name="Mamidi S."/>
            <person name="Sreedasyam A."/>
            <person name="Weng X."/>
            <person name="Barry K."/>
            <person name="Bonette J."/>
            <person name="Campitelli B."/>
            <person name="Daum C."/>
            <person name="Gordon S."/>
            <person name="Gould B."/>
            <person name="Lipzen A."/>
            <person name="MacQueen A."/>
            <person name="Palacio-Mejia J."/>
            <person name="Plott C."/>
            <person name="Shakirov E."/>
            <person name="Shu S."/>
            <person name="Yoshinaga Y."/>
            <person name="Zane M."/>
            <person name="Rokhsar D."/>
            <person name="Grimwood J."/>
            <person name="Schmutz J."/>
            <person name="Juenger T."/>
        </authorList>
    </citation>
    <scope>NUCLEOTIDE SEQUENCE [LARGE SCALE GENOMIC DNA]</scope>
    <source>
        <strain evidence="4">cv. HAL2</strain>
    </source>
</reference>
<dbReference type="EMBL" id="CM009749">
    <property type="protein sequence ID" value="PUZ75407.1"/>
    <property type="molecule type" value="Genomic_DNA"/>
</dbReference>
<protein>
    <recommendedName>
        <fullName evidence="2">Myb/SANT-like domain-containing protein</fullName>
    </recommendedName>
</protein>
<dbReference type="Gramene" id="PUZ75407">
    <property type="protein sequence ID" value="PUZ75407"/>
    <property type="gene ID" value="GQ55_1G165400"/>
</dbReference>
<evidence type="ECO:0000256" key="1">
    <source>
        <dbReference type="SAM" id="MobiDB-lite"/>
    </source>
</evidence>
<evidence type="ECO:0000313" key="3">
    <source>
        <dbReference type="EMBL" id="PUZ75407.1"/>
    </source>
</evidence>
<dbReference type="PANTHER" id="PTHR46934:SF9">
    <property type="entry name" value="MYB_SANT-LIKE DOMAIN-CONTAINING PROTEIN"/>
    <property type="match status" value="1"/>
</dbReference>
<evidence type="ECO:0000313" key="4">
    <source>
        <dbReference type="Proteomes" id="UP000244336"/>
    </source>
</evidence>
<feature type="compositionally biased region" description="Polar residues" evidence="1">
    <location>
        <begin position="204"/>
        <end position="232"/>
    </location>
</feature>
<feature type="region of interest" description="Disordered" evidence="1">
    <location>
        <begin position="204"/>
        <end position="244"/>
    </location>
</feature>
<keyword evidence="4" id="KW-1185">Reference proteome</keyword>
<dbReference type="Pfam" id="PF12776">
    <property type="entry name" value="Myb_DNA-bind_3"/>
    <property type="match status" value="1"/>
</dbReference>
<accession>A0A2T7F5N5</accession>
<proteinExistence type="predicted"/>
<dbReference type="OrthoDB" id="694532at2759"/>